<evidence type="ECO:0000313" key="2">
    <source>
        <dbReference type="EMBL" id="PZQ80452.1"/>
    </source>
</evidence>
<reference evidence="2 3" key="1">
    <citation type="submission" date="2017-08" db="EMBL/GenBank/DDBJ databases">
        <title>Infants hospitalized years apart are colonized by the same room-sourced microbial strains.</title>
        <authorList>
            <person name="Brooks B."/>
            <person name="Olm M.R."/>
            <person name="Firek B.A."/>
            <person name="Baker R."/>
            <person name="Thomas B.C."/>
            <person name="Morowitz M.J."/>
            <person name="Banfield J.F."/>
        </authorList>
    </citation>
    <scope>NUCLEOTIDE SEQUENCE [LARGE SCALE GENOMIC DNA]</scope>
    <source>
        <strain evidence="2">S2_005_001_R2_27</strain>
    </source>
</reference>
<name>A0A2W5QTI3_ANCNO</name>
<dbReference type="Proteomes" id="UP000248887">
    <property type="component" value="Unassembled WGS sequence"/>
</dbReference>
<dbReference type="EMBL" id="QFQD01000064">
    <property type="protein sequence ID" value="PZQ80452.1"/>
    <property type="molecule type" value="Genomic_DNA"/>
</dbReference>
<gene>
    <name evidence="2" type="ORF">DI549_17080</name>
</gene>
<feature type="chain" id="PRO_5016017722" description="DUF2380 domain-containing protein" evidence="1">
    <location>
        <begin position="24"/>
        <end position="173"/>
    </location>
</feature>
<evidence type="ECO:0000313" key="3">
    <source>
        <dbReference type="Proteomes" id="UP000248887"/>
    </source>
</evidence>
<dbReference type="AlphaFoldDB" id="A0A2W5QTI3"/>
<accession>A0A2W5QTI3</accession>
<dbReference type="InterPro" id="IPR021698">
    <property type="entry name" value="DUF3280"/>
</dbReference>
<keyword evidence="1" id="KW-0732">Signal</keyword>
<proteinExistence type="predicted"/>
<evidence type="ECO:0000256" key="1">
    <source>
        <dbReference type="SAM" id="SignalP"/>
    </source>
</evidence>
<comment type="caution">
    <text evidence="2">The sequence shown here is derived from an EMBL/GenBank/DDBJ whole genome shotgun (WGS) entry which is preliminary data.</text>
</comment>
<organism evidence="2 3">
    <name type="scientific">Ancylobacter novellus</name>
    <name type="common">Thiobacillus novellus</name>
    <dbReference type="NCBI Taxonomy" id="921"/>
    <lineage>
        <taxon>Bacteria</taxon>
        <taxon>Pseudomonadati</taxon>
        <taxon>Pseudomonadota</taxon>
        <taxon>Alphaproteobacteria</taxon>
        <taxon>Hyphomicrobiales</taxon>
        <taxon>Xanthobacteraceae</taxon>
        <taxon>Ancylobacter</taxon>
    </lineage>
</organism>
<dbReference type="Pfam" id="PF11684">
    <property type="entry name" value="DUF3280"/>
    <property type="match status" value="1"/>
</dbReference>
<sequence>MSILVRASALLLASLCLLGSAQAATRVVVFDFELFDTSGEAGPGGPKPEELRRLALISNDLRERLAKAGYDVVDTKPQQAAITDAQPFRNCNSCELEIARALGAQIEIIGLVQKVSNLILNINFQLRDAETGKVLRAGSVDIRNNTDEAWQRGISYLVRNRLLDPPLTGKAAP</sequence>
<protein>
    <recommendedName>
        <fullName evidence="4">DUF2380 domain-containing protein</fullName>
    </recommendedName>
</protein>
<evidence type="ECO:0008006" key="4">
    <source>
        <dbReference type="Google" id="ProtNLM"/>
    </source>
</evidence>
<feature type="signal peptide" evidence="1">
    <location>
        <begin position="1"/>
        <end position="23"/>
    </location>
</feature>